<organism evidence="2 3">
    <name type="scientific">Leishmania braziliensis</name>
    <dbReference type="NCBI Taxonomy" id="5660"/>
    <lineage>
        <taxon>Eukaryota</taxon>
        <taxon>Discoba</taxon>
        <taxon>Euglenozoa</taxon>
        <taxon>Kinetoplastea</taxon>
        <taxon>Metakinetoplastina</taxon>
        <taxon>Trypanosomatida</taxon>
        <taxon>Trypanosomatidae</taxon>
        <taxon>Leishmaniinae</taxon>
        <taxon>Leishmania</taxon>
        <taxon>Leishmania braziliensis species complex</taxon>
    </lineage>
</organism>
<dbReference type="KEGG" id="lbz:LBRM_21_1260"/>
<dbReference type="Proteomes" id="UP000007258">
    <property type="component" value="Chromosome 21"/>
</dbReference>
<dbReference type="VEuPathDB" id="TriTrypDB:LbrM.21.1260"/>
<feature type="compositionally biased region" description="Low complexity" evidence="1">
    <location>
        <begin position="562"/>
        <end position="573"/>
    </location>
</feature>
<dbReference type="InParanoid" id="A4HBW3"/>
<sequence length="837" mass="87704">MLREARRRKQQVAGKIGHEEYIYRLSGDPFSHQEEIHRRPQGNLDPRRVQAAGGGVGVAGARGVAGSSQPPFAVDDDANYGGGGRGGRGARLNPISGVPDAGPSNEAPALYGAPGGYIDGTPPAKKYAAANYASPYSGGGAGGYPYSFMPQVQPIISAFAPVIPAIAPVRDLPAPLPAVYRPKPPLTFHSGPTSSAEVPPLSFSPLPQHPVPPQMGDLSHDAGTPRAAAAPMYLSPGDNGARRPKTSPTVLPPLNPDAASNGGGNLFPTRSPRPSTSRATLGGGGVGGGFIIGNDGLSDVEQRQREKRAARMRAIELQQENARQMLEQQQRKQAEREREIQEDRLTEQRLQREREEVARREQAELDREKREKELKMMGPRAAQAMLEQQQRETQQRREEEAAARRNRGRAQADVAAPGTGKETPKPTISPPPTSASAAPTILPSLPPANHMMPLSAPSVLSPPVSASTLPYLVNFNLGGGLRPLPQPSPALYNYLSANACPQAAPLPNGETQAIRSELRRITNLLEQQQQQQQQQRRAMDSTSFGAKVAPQPWHSGVPQPSTAAGAGTYLTTGQPSPSLDAGGDAPVTSAQRNSAAPYRPFLTGGTLPPPPLTTAAPPAPSSSDAGAPPVGIGPWQGLFSSCASTSATGAGGSLLNPSCGSARQLASSITDNDPELSTEPSRFIGPFRAPMAAVPSPPVIPEPEVTVVVVESTTRKPLPASVFCAAVAETVSAHSMATTPLASEAASFRLSTAASVSASALEASSEPEACSPARSVEAESLCSVHHISSSTAKRLRINTNEDKSERQGSASPLPKVVVAYTSSVQSLTSSQAELPRE</sequence>
<evidence type="ECO:0000313" key="2">
    <source>
        <dbReference type="EMBL" id="CAM38906.2"/>
    </source>
</evidence>
<evidence type="ECO:0000313" key="3">
    <source>
        <dbReference type="Proteomes" id="UP000007258"/>
    </source>
</evidence>
<feature type="region of interest" description="Disordered" evidence="1">
    <location>
        <begin position="188"/>
        <end position="284"/>
    </location>
</feature>
<dbReference type="STRING" id="5660.A4HBW3"/>
<name>A4HBW3_LEIBR</name>
<feature type="region of interest" description="Disordered" evidence="1">
    <location>
        <begin position="793"/>
        <end position="814"/>
    </location>
</feature>
<reference evidence="2 3" key="1">
    <citation type="journal article" date="2007" name="Nat. Genet.">
        <title>Comparative genomic analysis of three Leishmania species that cause diverse human disease.</title>
        <authorList>
            <person name="Peacock C.S."/>
            <person name="Seeger K."/>
            <person name="Harris D."/>
            <person name="Murphy L."/>
            <person name="Ruiz J.C."/>
            <person name="Quail M.A."/>
            <person name="Peters N."/>
            <person name="Adlem E."/>
            <person name="Tivey A."/>
            <person name="Aslett M."/>
            <person name="Kerhornou A."/>
            <person name="Ivens A."/>
            <person name="Fraser A."/>
            <person name="Rajandream M.A."/>
            <person name="Carver T."/>
            <person name="Norbertczak H."/>
            <person name="Chillingworth T."/>
            <person name="Hance Z."/>
            <person name="Jagels K."/>
            <person name="Moule S."/>
            <person name="Ormond D."/>
            <person name="Rutter S."/>
            <person name="Squares R."/>
            <person name="Whitehead S."/>
            <person name="Rabbinowitsch E."/>
            <person name="Arrowsmith C."/>
            <person name="White B."/>
            <person name="Thurston S."/>
            <person name="Bringaud F."/>
            <person name="Baldauf S.L."/>
            <person name="Faulconbridge A."/>
            <person name="Jeffares D."/>
            <person name="Depledge D.P."/>
            <person name="Oyola S.O."/>
            <person name="Hilley J.D."/>
            <person name="Brito L.O."/>
            <person name="Tosi L.R."/>
            <person name="Barrell B."/>
            <person name="Cruz A.K."/>
            <person name="Mottram J.C."/>
            <person name="Smith D.F."/>
            <person name="Berriman M."/>
        </authorList>
    </citation>
    <scope>NUCLEOTIDE SEQUENCE [LARGE SCALE GENOMIC DNA]</scope>
    <source>
        <strain evidence="2 3">MHOM/BR/75/M2904</strain>
    </source>
</reference>
<reference evidence="2 3" key="2">
    <citation type="journal article" date="2011" name="Genome Res.">
        <title>Chromosome and gene copy number variation allow major structural change between species and strains of Leishmania.</title>
        <authorList>
            <person name="Rogers M.B."/>
            <person name="Hilley J.D."/>
            <person name="Dickens N.J."/>
            <person name="Wilkes J."/>
            <person name="Bates P.A."/>
            <person name="Depledge D.P."/>
            <person name="Harris D."/>
            <person name="Her Y."/>
            <person name="Herzyk P."/>
            <person name="Imamura H."/>
            <person name="Otto T.D."/>
            <person name="Sanders M."/>
            <person name="Seeger K."/>
            <person name="Dujardin J.C."/>
            <person name="Berriman M."/>
            <person name="Smith D.F."/>
            <person name="Hertz-Fowler C."/>
            <person name="Mottram J.C."/>
        </authorList>
    </citation>
    <scope>NUCLEOTIDE SEQUENCE [LARGE SCALE GENOMIC DNA]</scope>
    <source>
        <strain evidence="2 3">MHOM/BR/75/M2904</strain>
    </source>
</reference>
<evidence type="ECO:0000256" key="1">
    <source>
        <dbReference type="SAM" id="MobiDB-lite"/>
    </source>
</evidence>
<feature type="compositionally biased region" description="Gly residues" evidence="1">
    <location>
        <begin position="80"/>
        <end position="89"/>
    </location>
</feature>
<feature type="compositionally biased region" description="Basic and acidic residues" evidence="1">
    <location>
        <begin position="389"/>
        <end position="403"/>
    </location>
</feature>
<dbReference type="AlphaFoldDB" id="A4HBW3"/>
<feature type="region of interest" description="Disordered" evidence="1">
    <location>
        <begin position="526"/>
        <end position="631"/>
    </location>
</feature>
<accession>A4HBW3</accession>
<gene>
    <name evidence="2" type="ORF">LBRM_21_1260</name>
</gene>
<feature type="region of interest" description="Disordered" evidence="1">
    <location>
        <begin position="321"/>
        <end position="445"/>
    </location>
</feature>
<feature type="compositionally biased region" description="Basic and acidic residues" evidence="1">
    <location>
        <begin position="329"/>
        <end position="375"/>
    </location>
</feature>
<feature type="region of interest" description="Disordered" evidence="1">
    <location>
        <begin position="31"/>
        <end position="93"/>
    </location>
</feature>
<feature type="compositionally biased region" description="Pro residues" evidence="1">
    <location>
        <begin position="607"/>
        <end position="620"/>
    </location>
</feature>
<dbReference type="EMBL" id="FR798996">
    <property type="protein sequence ID" value="CAM38906.2"/>
    <property type="molecule type" value="Genomic_DNA"/>
</dbReference>
<dbReference type="GeneID" id="5415391"/>
<dbReference type="RefSeq" id="XP_001564831.2">
    <property type="nucleotide sequence ID" value="XM_001564781.2"/>
</dbReference>
<proteinExistence type="predicted"/>
<keyword evidence="3" id="KW-1185">Reference proteome</keyword>
<feature type="compositionally biased region" description="Low complexity" evidence="1">
    <location>
        <begin position="434"/>
        <end position="443"/>
    </location>
</feature>
<protein>
    <submittedName>
        <fullName evidence="2">Uncharacterized protein</fullName>
    </submittedName>
</protein>